<protein>
    <submittedName>
        <fullName evidence="5">Alpha/beta-hydrolase</fullName>
    </submittedName>
</protein>
<dbReference type="OrthoDB" id="2152029at2759"/>
<sequence length="394" mass="43096">MAQKNTFERPSVVSLAKLFSRIVSAAVVRALTYPFRSLKAQSLKMDILNAAVRTLLAHITLPQARWLNTSTTERYLSFCKIQKQRPSSVSVAYSYPAGEGEGKGEVVGHWIGDPAAEKVVLYCHGGAYFQPATSGTFLYLDDLLQNIEKNEGKKRVAALVVACTLAPEAAFPTQIREAAAILNHVLETNLGSRKRRARDVFLAGDSAGGNIVLGLLGHLMRPRPDVQDMHLEGRLGGAVLYSPSVTASADWASMRRNEERDMLSVAKVPVWAAMYMGRTASLQSLPLTELGMDAYSEPCTAESEWWITLPKVVGDVLVVSGADEVFADAIAQLGARMMEGWVQGGGREDGVLCVAATGEAHIWPIVGFMMRRGRKEEGSQGVMERWWKMRLLEG</sequence>
<reference evidence="5" key="1">
    <citation type="journal article" date="2020" name="Stud. Mycol.">
        <title>101 Dothideomycetes genomes: a test case for predicting lifestyles and emergence of pathogens.</title>
        <authorList>
            <person name="Haridas S."/>
            <person name="Albert R."/>
            <person name="Binder M."/>
            <person name="Bloem J."/>
            <person name="Labutti K."/>
            <person name="Salamov A."/>
            <person name="Andreopoulos B."/>
            <person name="Baker S."/>
            <person name="Barry K."/>
            <person name="Bills G."/>
            <person name="Bluhm B."/>
            <person name="Cannon C."/>
            <person name="Castanera R."/>
            <person name="Culley D."/>
            <person name="Daum C."/>
            <person name="Ezra D."/>
            <person name="Gonzalez J."/>
            <person name="Henrissat B."/>
            <person name="Kuo A."/>
            <person name="Liang C."/>
            <person name="Lipzen A."/>
            <person name="Lutzoni F."/>
            <person name="Magnuson J."/>
            <person name="Mondo S."/>
            <person name="Nolan M."/>
            <person name="Ohm R."/>
            <person name="Pangilinan J."/>
            <person name="Park H.-J."/>
            <person name="Ramirez L."/>
            <person name="Alfaro M."/>
            <person name="Sun H."/>
            <person name="Tritt A."/>
            <person name="Yoshinaga Y."/>
            <person name="Zwiers L.-H."/>
            <person name="Turgeon B."/>
            <person name="Goodwin S."/>
            <person name="Spatafora J."/>
            <person name="Crous P."/>
            <person name="Grigoriev I."/>
        </authorList>
    </citation>
    <scope>NUCLEOTIDE SEQUENCE</scope>
    <source>
        <strain evidence="5">CBS 107.79</strain>
    </source>
</reference>
<feature type="active site" evidence="3">
    <location>
        <position position="206"/>
    </location>
</feature>
<dbReference type="Pfam" id="PF07859">
    <property type="entry name" value="Abhydrolase_3"/>
    <property type="match status" value="1"/>
</dbReference>
<dbReference type="SUPFAM" id="SSF53474">
    <property type="entry name" value="alpha/beta-Hydrolases"/>
    <property type="match status" value="1"/>
</dbReference>
<accession>A0A6A5VCU7</accession>
<dbReference type="PROSITE" id="PS01174">
    <property type="entry name" value="LIPASE_GDXG_SER"/>
    <property type="match status" value="1"/>
</dbReference>
<dbReference type="PANTHER" id="PTHR48081">
    <property type="entry name" value="AB HYDROLASE SUPERFAMILY PROTEIN C4A8.06C"/>
    <property type="match status" value="1"/>
</dbReference>
<keyword evidence="6" id="KW-1185">Reference proteome</keyword>
<dbReference type="Proteomes" id="UP000800036">
    <property type="component" value="Unassembled WGS sequence"/>
</dbReference>
<evidence type="ECO:0000259" key="4">
    <source>
        <dbReference type="Pfam" id="PF07859"/>
    </source>
</evidence>
<dbReference type="AlphaFoldDB" id="A0A6A5VCU7"/>
<keyword evidence="2 5" id="KW-0378">Hydrolase</keyword>
<dbReference type="InterPro" id="IPR033140">
    <property type="entry name" value="Lipase_GDXG_put_SER_AS"/>
</dbReference>
<evidence type="ECO:0000256" key="2">
    <source>
        <dbReference type="ARBA" id="ARBA00022801"/>
    </source>
</evidence>
<evidence type="ECO:0000313" key="5">
    <source>
        <dbReference type="EMBL" id="KAF1975303.1"/>
    </source>
</evidence>
<evidence type="ECO:0000256" key="1">
    <source>
        <dbReference type="ARBA" id="ARBA00010515"/>
    </source>
</evidence>
<feature type="domain" description="Alpha/beta hydrolase fold-3" evidence="4">
    <location>
        <begin position="120"/>
        <end position="339"/>
    </location>
</feature>
<dbReference type="InterPro" id="IPR029058">
    <property type="entry name" value="AB_hydrolase_fold"/>
</dbReference>
<organism evidence="5 6">
    <name type="scientific">Bimuria novae-zelandiae CBS 107.79</name>
    <dbReference type="NCBI Taxonomy" id="1447943"/>
    <lineage>
        <taxon>Eukaryota</taxon>
        <taxon>Fungi</taxon>
        <taxon>Dikarya</taxon>
        <taxon>Ascomycota</taxon>
        <taxon>Pezizomycotina</taxon>
        <taxon>Dothideomycetes</taxon>
        <taxon>Pleosporomycetidae</taxon>
        <taxon>Pleosporales</taxon>
        <taxon>Massarineae</taxon>
        <taxon>Didymosphaeriaceae</taxon>
        <taxon>Bimuria</taxon>
    </lineage>
</organism>
<dbReference type="InterPro" id="IPR050300">
    <property type="entry name" value="GDXG_lipolytic_enzyme"/>
</dbReference>
<comment type="similarity">
    <text evidence="1">Belongs to the 'GDXG' lipolytic enzyme family.</text>
</comment>
<name>A0A6A5VCU7_9PLEO</name>
<evidence type="ECO:0000256" key="3">
    <source>
        <dbReference type="PROSITE-ProRule" id="PRU10038"/>
    </source>
</evidence>
<dbReference type="InterPro" id="IPR013094">
    <property type="entry name" value="AB_hydrolase_3"/>
</dbReference>
<gene>
    <name evidence="5" type="ORF">BU23DRAFT_597859</name>
</gene>
<evidence type="ECO:0000313" key="6">
    <source>
        <dbReference type="Proteomes" id="UP000800036"/>
    </source>
</evidence>
<dbReference type="Gene3D" id="3.40.50.1820">
    <property type="entry name" value="alpha/beta hydrolase"/>
    <property type="match status" value="1"/>
</dbReference>
<dbReference type="GO" id="GO:0016787">
    <property type="term" value="F:hydrolase activity"/>
    <property type="evidence" value="ECO:0007669"/>
    <property type="project" value="UniProtKB-KW"/>
</dbReference>
<proteinExistence type="inferred from homology"/>
<dbReference type="PANTHER" id="PTHR48081:SF31">
    <property type="entry name" value="STERYL ACETYL HYDROLASE MUG81-RELATED"/>
    <property type="match status" value="1"/>
</dbReference>
<dbReference type="EMBL" id="ML976671">
    <property type="protein sequence ID" value="KAF1975303.1"/>
    <property type="molecule type" value="Genomic_DNA"/>
</dbReference>